<dbReference type="CDD" id="cd04301">
    <property type="entry name" value="NAT_SF"/>
    <property type="match status" value="1"/>
</dbReference>
<evidence type="ECO:0000259" key="2">
    <source>
        <dbReference type="PROSITE" id="PS51186"/>
    </source>
</evidence>
<name>A0A0D3J2P0_EMIH1</name>
<evidence type="ECO:0000313" key="3">
    <source>
        <dbReference type="EnsemblProtists" id="EOD17775"/>
    </source>
</evidence>
<dbReference type="GO" id="GO:0016747">
    <property type="term" value="F:acyltransferase activity, transferring groups other than amino-acyl groups"/>
    <property type="evidence" value="ECO:0007669"/>
    <property type="project" value="InterPro"/>
</dbReference>
<dbReference type="Proteomes" id="UP000013827">
    <property type="component" value="Unassembled WGS sequence"/>
</dbReference>
<evidence type="ECO:0000256" key="1">
    <source>
        <dbReference type="SAM" id="Phobius"/>
    </source>
</evidence>
<dbReference type="KEGG" id="ehx:EMIHUDRAFT_209743"/>
<dbReference type="HOGENOM" id="CLU_1790531_0_0_1"/>
<keyword evidence="1" id="KW-0472">Membrane</keyword>
<accession>A0A0D3J2P0</accession>
<dbReference type="RefSeq" id="XP_005770204.1">
    <property type="nucleotide sequence ID" value="XM_005770147.1"/>
</dbReference>
<sequence length="145" mass="15431">MWTPAGCGHWGLLVVAPAMRRKGIACALVHAAEERLRAGGCNAVQIEYEWAPGYAHGQVLEAWYEGRLRFERISGAFTSRLFGLVIGHHSKTEFRRCRKSLSSGGGATARTASTSDVALPTAGVAVLVIAITAVAVAFSYSLLGE</sequence>
<keyword evidence="4" id="KW-1185">Reference proteome</keyword>
<protein>
    <recommendedName>
        <fullName evidence="2">N-acetyltransferase domain-containing protein</fullName>
    </recommendedName>
</protein>
<dbReference type="Gene3D" id="3.40.630.30">
    <property type="match status" value="1"/>
</dbReference>
<keyword evidence="1" id="KW-0812">Transmembrane</keyword>
<dbReference type="RefSeq" id="XP_005765776.1">
    <property type="nucleotide sequence ID" value="XM_005765719.1"/>
</dbReference>
<proteinExistence type="predicted"/>
<dbReference type="KEGG" id="ehx:EMIHUDRAFT_246942"/>
<dbReference type="EnsemblProtists" id="EOD17775">
    <property type="protein sequence ID" value="EOD17775"/>
    <property type="gene ID" value="EMIHUDRAFT_209743"/>
</dbReference>
<keyword evidence="1" id="KW-1133">Transmembrane helix</keyword>
<reference evidence="4" key="1">
    <citation type="journal article" date="2013" name="Nature">
        <title>Pan genome of the phytoplankton Emiliania underpins its global distribution.</title>
        <authorList>
            <person name="Read B.A."/>
            <person name="Kegel J."/>
            <person name="Klute M.J."/>
            <person name="Kuo A."/>
            <person name="Lefebvre S.C."/>
            <person name="Maumus F."/>
            <person name="Mayer C."/>
            <person name="Miller J."/>
            <person name="Monier A."/>
            <person name="Salamov A."/>
            <person name="Young J."/>
            <person name="Aguilar M."/>
            <person name="Claverie J.M."/>
            <person name="Frickenhaus S."/>
            <person name="Gonzalez K."/>
            <person name="Herman E.K."/>
            <person name="Lin Y.C."/>
            <person name="Napier J."/>
            <person name="Ogata H."/>
            <person name="Sarno A.F."/>
            <person name="Shmutz J."/>
            <person name="Schroeder D."/>
            <person name="de Vargas C."/>
            <person name="Verret F."/>
            <person name="von Dassow P."/>
            <person name="Valentin K."/>
            <person name="Van de Peer Y."/>
            <person name="Wheeler G."/>
            <person name="Dacks J.B."/>
            <person name="Delwiche C.F."/>
            <person name="Dyhrman S.T."/>
            <person name="Glockner G."/>
            <person name="John U."/>
            <person name="Richards T."/>
            <person name="Worden A.Z."/>
            <person name="Zhang X."/>
            <person name="Grigoriev I.V."/>
            <person name="Allen A.E."/>
            <person name="Bidle K."/>
            <person name="Borodovsky M."/>
            <person name="Bowler C."/>
            <person name="Brownlee C."/>
            <person name="Cock J.M."/>
            <person name="Elias M."/>
            <person name="Gladyshev V.N."/>
            <person name="Groth M."/>
            <person name="Guda C."/>
            <person name="Hadaegh A."/>
            <person name="Iglesias-Rodriguez M.D."/>
            <person name="Jenkins J."/>
            <person name="Jones B.M."/>
            <person name="Lawson T."/>
            <person name="Leese F."/>
            <person name="Lindquist E."/>
            <person name="Lobanov A."/>
            <person name="Lomsadze A."/>
            <person name="Malik S.B."/>
            <person name="Marsh M.E."/>
            <person name="Mackinder L."/>
            <person name="Mock T."/>
            <person name="Mueller-Roeber B."/>
            <person name="Pagarete A."/>
            <person name="Parker M."/>
            <person name="Probert I."/>
            <person name="Quesneville H."/>
            <person name="Raines C."/>
            <person name="Rensing S.A."/>
            <person name="Riano-Pachon D.M."/>
            <person name="Richier S."/>
            <person name="Rokitta S."/>
            <person name="Shiraiwa Y."/>
            <person name="Soanes D.M."/>
            <person name="van der Giezen M."/>
            <person name="Wahlund T.M."/>
            <person name="Williams B."/>
            <person name="Wilson W."/>
            <person name="Wolfe G."/>
            <person name="Wurch L.L."/>
        </authorList>
    </citation>
    <scope>NUCLEOTIDE SEQUENCE</scope>
</reference>
<organism evidence="3 4">
    <name type="scientific">Emiliania huxleyi (strain CCMP1516)</name>
    <dbReference type="NCBI Taxonomy" id="280463"/>
    <lineage>
        <taxon>Eukaryota</taxon>
        <taxon>Haptista</taxon>
        <taxon>Haptophyta</taxon>
        <taxon>Prymnesiophyceae</taxon>
        <taxon>Isochrysidales</taxon>
        <taxon>Noelaerhabdaceae</taxon>
        <taxon>Emiliania</taxon>
    </lineage>
</organism>
<dbReference type="GeneID" id="17259493"/>
<reference evidence="3" key="2">
    <citation type="submission" date="2024-10" db="UniProtKB">
        <authorList>
            <consortium name="EnsemblProtists"/>
        </authorList>
    </citation>
    <scope>IDENTIFICATION</scope>
</reference>
<dbReference type="InterPro" id="IPR016181">
    <property type="entry name" value="Acyl_CoA_acyltransferase"/>
</dbReference>
<feature type="transmembrane region" description="Helical" evidence="1">
    <location>
        <begin position="117"/>
        <end position="143"/>
    </location>
</feature>
<dbReference type="AlphaFoldDB" id="A0A0D3J2P0"/>
<dbReference type="PaxDb" id="2903-EOD13347"/>
<dbReference type="SUPFAM" id="SSF55729">
    <property type="entry name" value="Acyl-CoA N-acyltransferases (Nat)"/>
    <property type="match status" value="1"/>
</dbReference>
<dbReference type="Pfam" id="PF00583">
    <property type="entry name" value="Acetyltransf_1"/>
    <property type="match status" value="1"/>
</dbReference>
<dbReference type="PROSITE" id="PS51186">
    <property type="entry name" value="GNAT"/>
    <property type="match status" value="1"/>
</dbReference>
<dbReference type="EnsemblProtists" id="EOD13347">
    <property type="protein sequence ID" value="EOD13347"/>
    <property type="gene ID" value="EMIHUDRAFT_246942"/>
</dbReference>
<dbReference type="InterPro" id="IPR000182">
    <property type="entry name" value="GNAT_dom"/>
</dbReference>
<feature type="domain" description="N-acetyltransferase" evidence="2">
    <location>
        <begin position="1"/>
        <end position="73"/>
    </location>
</feature>
<evidence type="ECO:0000313" key="4">
    <source>
        <dbReference type="Proteomes" id="UP000013827"/>
    </source>
</evidence>
<dbReference type="GeneID" id="17263983"/>